<protein>
    <submittedName>
        <fullName evidence="2">Copia protein</fullName>
    </submittedName>
</protein>
<name>A0A6L2JAW4_TANCI</name>
<reference evidence="2" key="1">
    <citation type="journal article" date="2019" name="Sci. Rep.">
        <title>Draft genome of Tanacetum cinerariifolium, the natural source of mosquito coil.</title>
        <authorList>
            <person name="Yamashiro T."/>
            <person name="Shiraishi A."/>
            <person name="Satake H."/>
            <person name="Nakayama K."/>
        </authorList>
    </citation>
    <scope>NUCLEOTIDE SEQUENCE</scope>
</reference>
<organism evidence="2">
    <name type="scientific">Tanacetum cinerariifolium</name>
    <name type="common">Dalmatian daisy</name>
    <name type="synonym">Chrysanthemum cinerariifolium</name>
    <dbReference type="NCBI Taxonomy" id="118510"/>
    <lineage>
        <taxon>Eukaryota</taxon>
        <taxon>Viridiplantae</taxon>
        <taxon>Streptophyta</taxon>
        <taxon>Embryophyta</taxon>
        <taxon>Tracheophyta</taxon>
        <taxon>Spermatophyta</taxon>
        <taxon>Magnoliopsida</taxon>
        <taxon>eudicotyledons</taxon>
        <taxon>Gunneridae</taxon>
        <taxon>Pentapetalae</taxon>
        <taxon>asterids</taxon>
        <taxon>campanulids</taxon>
        <taxon>Asterales</taxon>
        <taxon>Asteraceae</taxon>
        <taxon>Asteroideae</taxon>
        <taxon>Anthemideae</taxon>
        <taxon>Anthemidinae</taxon>
        <taxon>Tanacetum</taxon>
    </lineage>
</organism>
<feature type="region of interest" description="Disordered" evidence="1">
    <location>
        <begin position="97"/>
        <end position="142"/>
    </location>
</feature>
<evidence type="ECO:0000313" key="2">
    <source>
        <dbReference type="EMBL" id="GEU33989.1"/>
    </source>
</evidence>
<sequence>MARPLKEYLIKFSLMNGKKPFRLDFKTFVESTGLDYSKGTYVSHPSPEVVKAKLAKIVINESYLDKTHVFKNFFLVAWRILFTFVIQCKQSLVSPLPFSGKKKKGKSQTMSKPKPKTKGPKADETLPQKRKKAKTDKTTPKATKIPHIENVPIENSKKTHSPLPKGTKIEDKDSERLKPLADMEPSTTPITNQTILLTTTADVQALLLSDNDLIKESNDDLFGVGEEIDEYIPKPDYKDTQTYHFTQHTTKASQEYSLRPRPNDTTSTPQVAQREGKGIATDEQLKSPLKLIKASSDVRLDPDEQVRVPYMINEEKEQDSMCIDDILGKKLSKRKRRIIELEPKTRIPSLECNRSLPKGVLFVNNMVIEEPEYGMFFIDVFGDKAFQRMSDINKVGVETLSLNELPSRAQSESTRKTLAFSEAVLSE</sequence>
<dbReference type="EMBL" id="BKCJ010000526">
    <property type="protein sequence ID" value="GEU33989.1"/>
    <property type="molecule type" value="Genomic_DNA"/>
</dbReference>
<feature type="region of interest" description="Disordered" evidence="1">
    <location>
        <begin position="252"/>
        <end position="278"/>
    </location>
</feature>
<evidence type="ECO:0000256" key="1">
    <source>
        <dbReference type="SAM" id="MobiDB-lite"/>
    </source>
</evidence>
<accession>A0A6L2JAW4</accession>
<gene>
    <name evidence="2" type="ORF">Tci_005967</name>
</gene>
<proteinExistence type="predicted"/>
<dbReference type="AlphaFoldDB" id="A0A6L2JAW4"/>
<comment type="caution">
    <text evidence="2">The sequence shown here is derived from an EMBL/GenBank/DDBJ whole genome shotgun (WGS) entry which is preliminary data.</text>
</comment>